<protein>
    <recommendedName>
        <fullName evidence="2">RanBD1 domain-containing protein</fullName>
    </recommendedName>
</protein>
<feature type="compositionally biased region" description="Acidic residues" evidence="1">
    <location>
        <begin position="429"/>
        <end position="438"/>
    </location>
</feature>
<name>A0ABN9MSK5_9NEOB</name>
<dbReference type="SMART" id="SM00160">
    <property type="entry name" value="RanBD"/>
    <property type="match status" value="1"/>
</dbReference>
<dbReference type="InterPro" id="IPR000156">
    <property type="entry name" value="Ran_bind_dom"/>
</dbReference>
<dbReference type="EMBL" id="CAUEEQ010079312">
    <property type="protein sequence ID" value="CAJ0968481.1"/>
    <property type="molecule type" value="Genomic_DNA"/>
</dbReference>
<keyword evidence="4" id="KW-1185">Reference proteome</keyword>
<feature type="region of interest" description="Disordered" evidence="1">
    <location>
        <begin position="224"/>
        <end position="243"/>
    </location>
</feature>
<dbReference type="InterPro" id="IPR045255">
    <property type="entry name" value="RanBP1-like"/>
</dbReference>
<evidence type="ECO:0000256" key="1">
    <source>
        <dbReference type="SAM" id="MobiDB-lite"/>
    </source>
</evidence>
<evidence type="ECO:0000313" key="4">
    <source>
        <dbReference type="Proteomes" id="UP001176940"/>
    </source>
</evidence>
<feature type="region of interest" description="Disordered" evidence="1">
    <location>
        <begin position="404"/>
        <end position="520"/>
    </location>
</feature>
<proteinExistence type="predicted"/>
<dbReference type="PROSITE" id="PS50196">
    <property type="entry name" value="RANBD1"/>
    <property type="match status" value="1"/>
</dbReference>
<accession>A0ABN9MSK5</accession>
<feature type="domain" description="RanBD1" evidence="2">
    <location>
        <begin position="268"/>
        <end position="357"/>
    </location>
</feature>
<evidence type="ECO:0000313" key="3">
    <source>
        <dbReference type="EMBL" id="CAJ0968481.1"/>
    </source>
</evidence>
<dbReference type="PANTHER" id="PTHR23138">
    <property type="entry name" value="RAN BINDING PROTEIN"/>
    <property type="match status" value="1"/>
</dbReference>
<dbReference type="Proteomes" id="UP001176940">
    <property type="component" value="Unassembled WGS sequence"/>
</dbReference>
<comment type="caution">
    <text evidence="3">The sequence shown here is derived from an EMBL/GenBank/DDBJ whole genome shotgun (WGS) entry which is preliminary data.</text>
</comment>
<feature type="region of interest" description="Disordered" evidence="1">
    <location>
        <begin position="150"/>
        <end position="190"/>
    </location>
</feature>
<dbReference type="SUPFAM" id="SSF50729">
    <property type="entry name" value="PH domain-like"/>
    <property type="match status" value="1"/>
</dbReference>
<dbReference type="PANTHER" id="PTHR23138:SF88">
    <property type="entry name" value="RAN-BINDING PROTEIN 3-LIKE"/>
    <property type="match status" value="1"/>
</dbReference>
<organism evidence="3 4">
    <name type="scientific">Ranitomeya imitator</name>
    <name type="common">mimic poison frog</name>
    <dbReference type="NCBI Taxonomy" id="111125"/>
    <lineage>
        <taxon>Eukaryota</taxon>
        <taxon>Metazoa</taxon>
        <taxon>Chordata</taxon>
        <taxon>Craniata</taxon>
        <taxon>Vertebrata</taxon>
        <taxon>Euteleostomi</taxon>
        <taxon>Amphibia</taxon>
        <taxon>Batrachia</taxon>
        <taxon>Anura</taxon>
        <taxon>Neobatrachia</taxon>
        <taxon>Hyloidea</taxon>
        <taxon>Dendrobatidae</taxon>
        <taxon>Dendrobatinae</taxon>
        <taxon>Ranitomeya</taxon>
    </lineage>
</organism>
<gene>
    <name evidence="3" type="ORF">RIMI_LOCUS23129725</name>
</gene>
<dbReference type="Pfam" id="PF00638">
    <property type="entry name" value="Ran_BP1"/>
    <property type="match status" value="1"/>
</dbReference>
<dbReference type="CDD" id="cd13180">
    <property type="entry name" value="RanBD_RanBP3"/>
    <property type="match status" value="1"/>
</dbReference>
<sequence length="520" mass="58297">MDKSWPAQPAFLHEKDRPFKRHAGDFATEAENSKSFVFIVDLNHERCENGLCVHPEKRLRSSSFTFRPSQSSYDTDHRLLEKRVRSSSFTLLSSFPPSQPVLKNNVFMPATLLQGQRSSADAGNVPSWTVIKPATLQPPPIAVRRDVEETEAAAVSTRPDNKIHVDKSGAPASNADQPKSSPGPACNNGIGIRAQPFQQMFIPHKYNVDFVFGQNMDRRVMSPKRPTATQTNAPKREVPAPRVSCNRDWPYQRRRTQTSLIESAAAYTARPKLKYELDRVDVVTGEESERNVLQVNCKLFVFDKENQSWTERGRGYLRLNDTASNGSGLFRSRIVMRNHGNLKLILNSKVYDEMILERANRRSVRITATDLTERTLKIFLVQASVKDAARLYAAIHHRLIALRSQRDQDQEQSDPNPEMESRIRPLNSDSEDDEDDEMLLFPSKISEPDSSSVLLSAAKPPPTEPDSSSVPLLSAAEPPPTEPDSSSVPLLSAAEPPPTEPDRSPQFSSSLLLKFHPEPD</sequence>
<evidence type="ECO:0000259" key="2">
    <source>
        <dbReference type="PROSITE" id="PS50196"/>
    </source>
</evidence>
<dbReference type="InterPro" id="IPR011993">
    <property type="entry name" value="PH-like_dom_sf"/>
</dbReference>
<reference evidence="3" key="1">
    <citation type="submission" date="2023-07" db="EMBL/GenBank/DDBJ databases">
        <authorList>
            <person name="Stuckert A."/>
        </authorList>
    </citation>
    <scope>NUCLEOTIDE SEQUENCE</scope>
</reference>
<dbReference type="Gene3D" id="2.30.29.30">
    <property type="entry name" value="Pleckstrin-homology domain (PH domain)/Phosphotyrosine-binding domain (PTB)"/>
    <property type="match status" value="1"/>
</dbReference>